<dbReference type="InterPro" id="IPR036390">
    <property type="entry name" value="WH_DNA-bd_sf"/>
</dbReference>
<dbReference type="AlphaFoldDB" id="A0A6G7Y348"/>
<dbReference type="Gene3D" id="3.30.450.40">
    <property type="match status" value="1"/>
</dbReference>
<dbReference type="KEGG" id="prv:G7070_01500"/>
<reference evidence="6 7" key="1">
    <citation type="submission" date="2020-03" db="EMBL/GenBank/DDBJ databases">
        <title>Propioniciclava sp. nov., isolated from Hydrophilus acuminatus.</title>
        <authorList>
            <person name="Hyun D.-W."/>
            <person name="Bae J.-W."/>
        </authorList>
    </citation>
    <scope>NUCLEOTIDE SEQUENCE [LARGE SCALE GENOMIC DNA]</scope>
    <source>
        <strain evidence="6 7">HDW11</strain>
    </source>
</reference>
<dbReference type="GO" id="GO:0003677">
    <property type="term" value="F:DNA binding"/>
    <property type="evidence" value="ECO:0007669"/>
    <property type="project" value="UniProtKB-KW"/>
</dbReference>
<dbReference type="InterPro" id="IPR029016">
    <property type="entry name" value="GAF-like_dom_sf"/>
</dbReference>
<dbReference type="InterPro" id="IPR050707">
    <property type="entry name" value="HTH_MetabolicPath_Reg"/>
</dbReference>
<evidence type="ECO:0000259" key="5">
    <source>
        <dbReference type="PROSITE" id="PS51078"/>
    </source>
</evidence>
<dbReference type="InterPro" id="IPR005471">
    <property type="entry name" value="Tscrpt_reg_IclR_N"/>
</dbReference>
<dbReference type="GO" id="GO:0045892">
    <property type="term" value="P:negative regulation of DNA-templated transcription"/>
    <property type="evidence" value="ECO:0007669"/>
    <property type="project" value="TreeGrafter"/>
</dbReference>
<keyword evidence="1" id="KW-0805">Transcription regulation</keyword>
<evidence type="ECO:0000256" key="3">
    <source>
        <dbReference type="ARBA" id="ARBA00023163"/>
    </source>
</evidence>
<dbReference type="InterPro" id="IPR014757">
    <property type="entry name" value="Tscrpt_reg_IclR_C"/>
</dbReference>
<dbReference type="Proteomes" id="UP000501058">
    <property type="component" value="Chromosome"/>
</dbReference>
<protein>
    <submittedName>
        <fullName evidence="6">IclR family transcriptional regulator</fullName>
    </submittedName>
</protein>
<dbReference type="GO" id="GO:0003700">
    <property type="term" value="F:DNA-binding transcription factor activity"/>
    <property type="evidence" value="ECO:0007669"/>
    <property type="project" value="TreeGrafter"/>
</dbReference>
<dbReference type="EMBL" id="CP049865">
    <property type="protein sequence ID" value="QIK71203.1"/>
    <property type="molecule type" value="Genomic_DNA"/>
</dbReference>
<evidence type="ECO:0000256" key="1">
    <source>
        <dbReference type="ARBA" id="ARBA00023015"/>
    </source>
</evidence>
<dbReference type="InterPro" id="IPR036388">
    <property type="entry name" value="WH-like_DNA-bd_sf"/>
</dbReference>
<gene>
    <name evidence="6" type="ORF">G7070_01500</name>
</gene>
<dbReference type="PANTHER" id="PTHR30136">
    <property type="entry name" value="HELIX-TURN-HELIX TRANSCRIPTIONAL REGULATOR, ICLR FAMILY"/>
    <property type="match status" value="1"/>
</dbReference>
<evidence type="ECO:0000313" key="6">
    <source>
        <dbReference type="EMBL" id="QIK71203.1"/>
    </source>
</evidence>
<sequence>MADNAPNAQGVSAVARTVGLPKTVVHRILKELTASGYLDFDPSDRQYTLGHRALQLGMATLRSRDVPGIALPFLQRLVGTTRETATLSVRRHCERTYIRQVLSPQEVRMSVTLGVPYPLHAGSSSKAILAALPPHEADACLSGDLTALTPSTLVDAAALRRDLEIIRERGWAESLGERQADAGSVAAPLRTVDGAVFGSISLCGPVSRFTAAHTAELGPLVHEAAHQISQALGYLGDLFGHDSPGAS</sequence>
<feature type="domain" description="HTH iclR-type" evidence="4">
    <location>
        <begin position="1"/>
        <end position="51"/>
    </location>
</feature>
<evidence type="ECO:0000259" key="4">
    <source>
        <dbReference type="PROSITE" id="PS51077"/>
    </source>
</evidence>
<dbReference type="PANTHER" id="PTHR30136:SF24">
    <property type="entry name" value="HTH-TYPE TRANSCRIPTIONAL REPRESSOR ALLR"/>
    <property type="match status" value="1"/>
</dbReference>
<dbReference type="Gene3D" id="1.10.10.10">
    <property type="entry name" value="Winged helix-like DNA-binding domain superfamily/Winged helix DNA-binding domain"/>
    <property type="match status" value="1"/>
</dbReference>
<keyword evidence="3" id="KW-0804">Transcription</keyword>
<organism evidence="6 7">
    <name type="scientific">Propioniciclava coleopterorum</name>
    <dbReference type="NCBI Taxonomy" id="2714937"/>
    <lineage>
        <taxon>Bacteria</taxon>
        <taxon>Bacillati</taxon>
        <taxon>Actinomycetota</taxon>
        <taxon>Actinomycetes</taxon>
        <taxon>Propionibacteriales</taxon>
        <taxon>Propionibacteriaceae</taxon>
        <taxon>Propioniciclava</taxon>
    </lineage>
</organism>
<dbReference type="PROSITE" id="PS51078">
    <property type="entry name" value="ICLR_ED"/>
    <property type="match status" value="1"/>
</dbReference>
<feature type="domain" description="IclR-ED" evidence="5">
    <location>
        <begin position="52"/>
        <end position="234"/>
    </location>
</feature>
<dbReference type="SMART" id="SM00346">
    <property type="entry name" value="HTH_ICLR"/>
    <property type="match status" value="1"/>
</dbReference>
<evidence type="ECO:0000313" key="7">
    <source>
        <dbReference type="Proteomes" id="UP000501058"/>
    </source>
</evidence>
<evidence type="ECO:0000256" key="2">
    <source>
        <dbReference type="ARBA" id="ARBA00023125"/>
    </source>
</evidence>
<keyword evidence="2" id="KW-0238">DNA-binding</keyword>
<name>A0A6G7Y348_9ACTN</name>
<dbReference type="SUPFAM" id="SSF46785">
    <property type="entry name" value="Winged helix' DNA-binding domain"/>
    <property type="match status" value="1"/>
</dbReference>
<keyword evidence="7" id="KW-1185">Reference proteome</keyword>
<dbReference type="Pfam" id="PF09339">
    <property type="entry name" value="HTH_IclR"/>
    <property type="match status" value="1"/>
</dbReference>
<dbReference type="PROSITE" id="PS51077">
    <property type="entry name" value="HTH_ICLR"/>
    <property type="match status" value="1"/>
</dbReference>
<dbReference type="Pfam" id="PF01614">
    <property type="entry name" value="IclR_C"/>
    <property type="match status" value="1"/>
</dbReference>
<proteinExistence type="predicted"/>
<accession>A0A6G7Y348</accession>
<dbReference type="SUPFAM" id="SSF55781">
    <property type="entry name" value="GAF domain-like"/>
    <property type="match status" value="1"/>
</dbReference>